<keyword evidence="1" id="KW-0808">Transferase</keyword>
<gene>
    <name evidence="1" type="primary">hpnC</name>
    <name evidence="1" type="ORF">V3H18_11445</name>
</gene>
<dbReference type="PANTHER" id="PTHR31480">
    <property type="entry name" value="BIFUNCTIONAL LYCOPENE CYCLASE/PHYTOENE SYNTHASE"/>
    <property type="match status" value="1"/>
</dbReference>
<dbReference type="SFLD" id="SFLDG01018">
    <property type="entry name" value="Squalene/Phytoene_Synthase_Lik"/>
    <property type="match status" value="1"/>
</dbReference>
<accession>A0ABU7XKT4</accession>
<dbReference type="InterPro" id="IPR017827">
    <property type="entry name" value="HSQ_synthase_HpnC"/>
</dbReference>
<dbReference type="NCBIfam" id="TIGR03464">
    <property type="entry name" value="HpnC"/>
    <property type="match status" value="1"/>
</dbReference>
<dbReference type="Proteomes" id="UP001350748">
    <property type="component" value="Unassembled WGS sequence"/>
</dbReference>
<dbReference type="Pfam" id="PF00494">
    <property type="entry name" value="SQS_PSY"/>
    <property type="match status" value="1"/>
</dbReference>
<dbReference type="GO" id="GO:0051996">
    <property type="term" value="F:squalene synthase [NAD(P)H] activity"/>
    <property type="evidence" value="ECO:0007669"/>
    <property type="project" value="UniProtKB-EC"/>
</dbReference>
<comment type="caution">
    <text evidence="1">The sequence shown here is derived from an EMBL/GenBank/DDBJ whole genome shotgun (WGS) entry which is preliminary data.</text>
</comment>
<dbReference type="SFLD" id="SFLDS00005">
    <property type="entry name" value="Isoprenoid_Synthase_Type_I"/>
    <property type="match status" value="1"/>
</dbReference>
<name>A0ABU7XKT4_9HYPH</name>
<dbReference type="InterPro" id="IPR044843">
    <property type="entry name" value="Trans_IPPS_bact-type"/>
</dbReference>
<dbReference type="EMBL" id="JAZHYN010000033">
    <property type="protein sequence ID" value="MEF3367148.1"/>
    <property type="molecule type" value="Genomic_DNA"/>
</dbReference>
<dbReference type="SFLD" id="SFLDG01212">
    <property type="entry name" value="Phytoene_synthase_like"/>
    <property type="match status" value="1"/>
</dbReference>
<dbReference type="InterPro" id="IPR008949">
    <property type="entry name" value="Isoprenoid_synthase_dom_sf"/>
</dbReference>
<evidence type="ECO:0000313" key="2">
    <source>
        <dbReference type="Proteomes" id="UP001350748"/>
    </source>
</evidence>
<dbReference type="SUPFAM" id="SSF48576">
    <property type="entry name" value="Terpenoid synthases"/>
    <property type="match status" value="1"/>
</dbReference>
<proteinExistence type="predicted"/>
<dbReference type="RefSeq" id="WP_332082183.1">
    <property type="nucleotide sequence ID" value="NZ_JAZHYN010000033.1"/>
</dbReference>
<sequence length="304" mass="33770">MNGVIMDLAHTSSGKTHRDENFPVASFLIAPRHRAPILAFYDFVRAADDISDHAALAPQEKLDLLDRLDAALMGKSAEDAPVARRLRDICREGRLDPQHARDLITAFKRDVTQLRYRDWDDLIDYCRYSAMPVGRFVCDVHGEDPSRVWAANDALCAALQVINHLQDCAKDYRNLDRVYLTRESLDAHGARVEMLAEPTAPAPLLATIRDLNERTARLLAQARPFADLIDDMRLAMEVGAIQSLAEKLIARLAVADPLSEKTHAGKIGFALTGAFGALGALLRRTLRPRRALSPAAPDVHSRIR</sequence>
<evidence type="ECO:0000313" key="1">
    <source>
        <dbReference type="EMBL" id="MEF3367148.1"/>
    </source>
</evidence>
<dbReference type="EC" id="2.5.1.21" evidence="1"/>
<organism evidence="1 2">
    <name type="scientific">Methylocystis borbori</name>
    <dbReference type="NCBI Taxonomy" id="3118750"/>
    <lineage>
        <taxon>Bacteria</taxon>
        <taxon>Pseudomonadati</taxon>
        <taxon>Pseudomonadota</taxon>
        <taxon>Alphaproteobacteria</taxon>
        <taxon>Hyphomicrobiales</taxon>
        <taxon>Methylocystaceae</taxon>
        <taxon>Methylocystis</taxon>
    </lineage>
</organism>
<dbReference type="InterPro" id="IPR002060">
    <property type="entry name" value="Squ/phyt_synthse"/>
</dbReference>
<dbReference type="Gene3D" id="1.10.600.10">
    <property type="entry name" value="Farnesyl Diphosphate Synthase"/>
    <property type="match status" value="1"/>
</dbReference>
<protein>
    <submittedName>
        <fullName evidence="1">Squalene synthase HpnC</fullName>
        <ecNumber evidence="1">2.5.1.21</ecNumber>
    </submittedName>
</protein>
<keyword evidence="2" id="KW-1185">Reference proteome</keyword>
<reference evidence="1 2" key="1">
    <citation type="submission" date="2024-02" db="EMBL/GenBank/DDBJ databases">
        <authorList>
            <person name="Grouzdev D."/>
        </authorList>
    </citation>
    <scope>NUCLEOTIDE SEQUENCE [LARGE SCALE GENOMIC DNA]</scope>
    <source>
        <strain evidence="1 2">9N</strain>
    </source>
</reference>